<feature type="region of interest" description="Disordered" evidence="1">
    <location>
        <begin position="41"/>
        <end position="98"/>
    </location>
</feature>
<protein>
    <submittedName>
        <fullName evidence="2">Uncharacterized protein</fullName>
    </submittedName>
</protein>
<evidence type="ECO:0000313" key="3">
    <source>
        <dbReference type="Proteomes" id="UP000179005"/>
    </source>
</evidence>
<evidence type="ECO:0000313" key="2">
    <source>
        <dbReference type="EMBL" id="OGC54595.1"/>
    </source>
</evidence>
<dbReference type="STRING" id="1802619.A2797_01775"/>
<sequence>MKFNISRSQYGDKIYYIARDSSGVVRLRADTMKRIEKEIEEFNKREESSKPQKNLHEVKGHKAEEKSAPSAEVSADLSVEETDIEEPKEEKATSASSVAKTKVTKKFYGYRRGK</sequence>
<accession>A0A1F4VBM5</accession>
<feature type="compositionally biased region" description="Acidic residues" evidence="1">
    <location>
        <begin position="78"/>
        <end position="87"/>
    </location>
</feature>
<gene>
    <name evidence="2" type="ORF">A2797_01775</name>
</gene>
<organism evidence="2 3">
    <name type="scientific">candidate division WWE3 bacterium RIFCSPHIGHO2_01_FULL_48_15</name>
    <dbReference type="NCBI Taxonomy" id="1802619"/>
    <lineage>
        <taxon>Bacteria</taxon>
        <taxon>Katanobacteria</taxon>
    </lineage>
</organism>
<name>A0A1F4VBM5_UNCKA</name>
<dbReference type="Proteomes" id="UP000179005">
    <property type="component" value="Unassembled WGS sequence"/>
</dbReference>
<comment type="caution">
    <text evidence="2">The sequence shown here is derived from an EMBL/GenBank/DDBJ whole genome shotgun (WGS) entry which is preliminary data.</text>
</comment>
<dbReference type="AlphaFoldDB" id="A0A1F4VBM5"/>
<proteinExistence type="predicted"/>
<reference evidence="2 3" key="1">
    <citation type="journal article" date="2016" name="Nat. Commun.">
        <title>Thousands of microbial genomes shed light on interconnected biogeochemical processes in an aquifer system.</title>
        <authorList>
            <person name="Anantharaman K."/>
            <person name="Brown C.T."/>
            <person name="Hug L.A."/>
            <person name="Sharon I."/>
            <person name="Castelle C.J."/>
            <person name="Probst A.J."/>
            <person name="Thomas B.C."/>
            <person name="Singh A."/>
            <person name="Wilkins M.J."/>
            <person name="Karaoz U."/>
            <person name="Brodie E.L."/>
            <person name="Williams K.H."/>
            <person name="Hubbard S.S."/>
            <person name="Banfield J.F."/>
        </authorList>
    </citation>
    <scope>NUCLEOTIDE SEQUENCE [LARGE SCALE GENOMIC DNA]</scope>
</reference>
<evidence type="ECO:0000256" key="1">
    <source>
        <dbReference type="SAM" id="MobiDB-lite"/>
    </source>
</evidence>
<dbReference type="EMBL" id="MEVC01000020">
    <property type="protein sequence ID" value="OGC54595.1"/>
    <property type="molecule type" value="Genomic_DNA"/>
</dbReference>
<feature type="compositionally biased region" description="Basic and acidic residues" evidence="1">
    <location>
        <begin position="41"/>
        <end position="67"/>
    </location>
</feature>